<dbReference type="PANTHER" id="PTHR23058">
    <property type="entry name" value="PEROXISOMAL MEMBRANE PROTEIN PEX14"/>
    <property type="match status" value="1"/>
</dbReference>
<sequence>MVREDLVEGAITFLQDPSVASAPIDQRIAFLRSKNLTQEEIDVSLARVGQFPAPSQSATYTPQRQPQQQHGSYPQQQQYWAQPPPEPPRRDWRDYFIVATVMGGLGYGLYWTAKRYVSPLIAPPTPPQLEQDKAGIDASFDKAFALLDQLAADTAELKAAEKLRTERLDAALLDVENVVSKLKQANESREVESKRIAREVAEIRELVPKAIEKEREGTDGRLRDLGTEMKSLKTLVANRMAGGAPRATPPFTSQSSKPPIPTSSSAAVETEAPENVAAEEPPKQTASVLPERSNSSSPYGRFAPGGKTAPAIPAWQLAAKKRNEEAKKLDAAVGAVGTQESGTATPVGEAEVEAGA</sequence>
<feature type="compositionally biased region" description="Low complexity" evidence="11">
    <location>
        <begin position="60"/>
        <end position="81"/>
    </location>
</feature>
<dbReference type="Gene3D" id="1.10.10.10">
    <property type="entry name" value="Winged helix-like DNA-binding domain superfamily/Winged helix DNA-binding domain"/>
    <property type="match status" value="1"/>
</dbReference>
<reference evidence="14" key="1">
    <citation type="submission" date="2017-03" db="EMBL/GenBank/DDBJ databases">
        <title>Genomes of endolithic fungi from Antarctica.</title>
        <authorList>
            <person name="Coleine C."/>
            <person name="Masonjones S."/>
            <person name="Stajich J.E."/>
        </authorList>
    </citation>
    <scope>NUCLEOTIDE SEQUENCE [LARGE SCALE GENOMIC DNA]</scope>
    <source>
        <strain evidence="14">CCFEE 5527</strain>
    </source>
</reference>
<comment type="function">
    <text evidence="10">Component of the PEX13-PEX14 docking complex, a translocon channel that specifically mediates the import of peroxisomal cargo proteins bound to PEX5 receptor. The PEX13-PEX14 docking complex forms a large import pore which can be opened to a diameter of about 9 nm. Mechanistically, PEX5 receptor along with cargo proteins associates with the PEX14 subunit of the PEX13-PEX14 docking complex in the cytosol, leading to the insertion of the receptor into the organelle membrane with the concomitant translocation of the cargo into the peroxisome matrix.</text>
</comment>
<keyword evidence="6 10" id="KW-0576">Peroxisome</keyword>
<dbReference type="GO" id="GO:0005778">
    <property type="term" value="C:peroxisomal membrane"/>
    <property type="evidence" value="ECO:0007669"/>
    <property type="project" value="UniProtKB-SubCell"/>
</dbReference>
<dbReference type="InterPro" id="IPR036388">
    <property type="entry name" value="WH-like_DNA-bd_sf"/>
</dbReference>
<dbReference type="InParanoid" id="A0A1V8T8Z6"/>
<dbReference type="GO" id="GO:1990429">
    <property type="term" value="C:peroxisomal importomer complex"/>
    <property type="evidence" value="ECO:0007669"/>
    <property type="project" value="TreeGrafter"/>
</dbReference>
<dbReference type="Proteomes" id="UP000192596">
    <property type="component" value="Unassembled WGS sequence"/>
</dbReference>
<feature type="region of interest" description="Disordered" evidence="11">
    <location>
        <begin position="241"/>
        <end position="309"/>
    </location>
</feature>
<keyword evidence="14" id="KW-1185">Reference proteome</keyword>
<evidence type="ECO:0000256" key="8">
    <source>
        <dbReference type="ARBA" id="ARBA00029691"/>
    </source>
</evidence>
<evidence type="ECO:0000313" key="13">
    <source>
        <dbReference type="EMBL" id="OQO07873.1"/>
    </source>
</evidence>
<evidence type="ECO:0000256" key="2">
    <source>
        <dbReference type="ARBA" id="ARBA00022448"/>
    </source>
</evidence>
<evidence type="ECO:0000256" key="4">
    <source>
        <dbReference type="ARBA" id="ARBA00023010"/>
    </source>
</evidence>
<accession>A0A1V8T8Z6</accession>
<evidence type="ECO:0000256" key="9">
    <source>
        <dbReference type="ARBA" id="ARBA00046271"/>
    </source>
</evidence>
<keyword evidence="2 10" id="KW-0813">Transport</keyword>
<dbReference type="OrthoDB" id="5549158at2759"/>
<comment type="similarity">
    <text evidence="1 10">Belongs to the peroxin-14 family.</text>
</comment>
<feature type="compositionally biased region" description="Polar residues" evidence="11">
    <location>
        <begin position="250"/>
        <end position="265"/>
    </location>
</feature>
<dbReference type="InterPro" id="IPR006785">
    <property type="entry name" value="Pex14_N"/>
</dbReference>
<evidence type="ECO:0000256" key="3">
    <source>
        <dbReference type="ARBA" id="ARBA00022927"/>
    </source>
</evidence>
<keyword evidence="4" id="KW-0811">Translocation</keyword>
<evidence type="ECO:0000256" key="11">
    <source>
        <dbReference type="SAM" id="MobiDB-lite"/>
    </source>
</evidence>
<evidence type="ECO:0000313" key="14">
    <source>
        <dbReference type="Proteomes" id="UP000192596"/>
    </source>
</evidence>
<feature type="domain" description="Peroxisome membrane anchor protein Pex14p N-terminal" evidence="12">
    <location>
        <begin position="3"/>
        <end position="47"/>
    </location>
</feature>
<comment type="subcellular location">
    <subcellularLocation>
        <location evidence="9 10">Peroxisome membrane</location>
    </subcellularLocation>
</comment>
<evidence type="ECO:0000256" key="5">
    <source>
        <dbReference type="ARBA" id="ARBA00023136"/>
    </source>
</evidence>
<keyword evidence="5 10" id="KW-0472">Membrane</keyword>
<name>A0A1V8T8Z6_9PEZI</name>
<proteinExistence type="inferred from homology"/>
<dbReference type="STRING" id="1507870.A0A1V8T8Z6"/>
<dbReference type="GO" id="GO:0016560">
    <property type="term" value="P:protein import into peroxisome matrix, docking"/>
    <property type="evidence" value="ECO:0007669"/>
    <property type="project" value="UniProtKB-UniRule"/>
</dbReference>
<keyword evidence="3 10" id="KW-0653">Protein transport</keyword>
<comment type="caution">
    <text evidence="13">The sequence shown here is derived from an EMBL/GenBank/DDBJ whole genome shotgun (WGS) entry which is preliminary data.</text>
</comment>
<protein>
    <recommendedName>
        <fullName evidence="7 10">Peroxisomal membrane protein PEX14</fullName>
    </recommendedName>
    <alternativeName>
        <fullName evidence="8 10">Peroxin-14</fullName>
    </alternativeName>
</protein>
<organism evidence="13 14">
    <name type="scientific">Cryoendolithus antarcticus</name>
    <dbReference type="NCBI Taxonomy" id="1507870"/>
    <lineage>
        <taxon>Eukaryota</taxon>
        <taxon>Fungi</taxon>
        <taxon>Dikarya</taxon>
        <taxon>Ascomycota</taxon>
        <taxon>Pezizomycotina</taxon>
        <taxon>Dothideomycetes</taxon>
        <taxon>Dothideomycetidae</taxon>
        <taxon>Cladosporiales</taxon>
        <taxon>Cladosporiaceae</taxon>
        <taxon>Cryoendolithus</taxon>
    </lineage>
</organism>
<gene>
    <name evidence="13" type="ORF">B0A48_06665</name>
</gene>
<feature type="region of interest" description="Disordered" evidence="11">
    <location>
        <begin position="54"/>
        <end position="86"/>
    </location>
</feature>
<evidence type="ECO:0000259" key="12">
    <source>
        <dbReference type="Pfam" id="PF04695"/>
    </source>
</evidence>
<feature type="compositionally biased region" description="Polar residues" evidence="11">
    <location>
        <begin position="284"/>
        <end position="298"/>
    </location>
</feature>
<evidence type="ECO:0000256" key="6">
    <source>
        <dbReference type="ARBA" id="ARBA00023140"/>
    </source>
</evidence>
<feature type="compositionally biased region" description="Low complexity" evidence="11">
    <location>
        <begin position="266"/>
        <end position="279"/>
    </location>
</feature>
<dbReference type="AlphaFoldDB" id="A0A1V8T8Z6"/>
<feature type="region of interest" description="Disordered" evidence="11">
    <location>
        <begin position="335"/>
        <end position="356"/>
    </location>
</feature>
<evidence type="ECO:0000256" key="10">
    <source>
        <dbReference type="RuleBase" id="RU367032"/>
    </source>
</evidence>
<dbReference type="EMBL" id="NAJO01000013">
    <property type="protein sequence ID" value="OQO07873.1"/>
    <property type="molecule type" value="Genomic_DNA"/>
</dbReference>
<evidence type="ECO:0000256" key="1">
    <source>
        <dbReference type="ARBA" id="ARBA00005443"/>
    </source>
</evidence>
<dbReference type="GO" id="GO:0005102">
    <property type="term" value="F:signaling receptor binding"/>
    <property type="evidence" value="ECO:0007669"/>
    <property type="project" value="TreeGrafter"/>
</dbReference>
<dbReference type="InterPro" id="IPR025655">
    <property type="entry name" value="PEX14"/>
</dbReference>
<dbReference type="Pfam" id="PF04695">
    <property type="entry name" value="Pex14_N"/>
    <property type="match status" value="1"/>
</dbReference>
<evidence type="ECO:0000256" key="7">
    <source>
        <dbReference type="ARBA" id="ARBA00029502"/>
    </source>
</evidence>
<dbReference type="PANTHER" id="PTHR23058:SF0">
    <property type="entry name" value="PEROXISOMAL MEMBRANE PROTEIN PEX14"/>
    <property type="match status" value="1"/>
</dbReference>
<dbReference type="FunCoup" id="A0A1V8T8Z6">
    <property type="interactions" value="107"/>
</dbReference>